<dbReference type="Proteomes" id="UP000321533">
    <property type="component" value="Chromosome"/>
</dbReference>
<dbReference type="PROSITE" id="PS51257">
    <property type="entry name" value="PROKAR_LIPOPROTEIN"/>
    <property type="match status" value="1"/>
</dbReference>
<reference evidence="2 3" key="1">
    <citation type="journal article" date="2016" name="Int. J. Syst. Evol. Microbiol.">
        <title>Panacibacter ginsenosidivorans gen. nov., sp. nov., with ginsenoside converting activity isolated from soil of a ginseng field.</title>
        <authorList>
            <person name="Siddiqi M.Z."/>
            <person name="Muhammad Shafi S."/>
            <person name="Choi K.D."/>
            <person name="Im W.T."/>
        </authorList>
    </citation>
    <scope>NUCLEOTIDE SEQUENCE [LARGE SCALE GENOMIC DNA]</scope>
    <source>
        <strain evidence="2 3">Gsoil1550</strain>
    </source>
</reference>
<gene>
    <name evidence="2" type="ORF">FRZ67_18100</name>
</gene>
<dbReference type="RefSeq" id="WP_147191877.1">
    <property type="nucleotide sequence ID" value="NZ_CP042435.1"/>
</dbReference>
<accession>A0A5B8VCU7</accession>
<name>A0A5B8VCU7_9BACT</name>
<protein>
    <recommendedName>
        <fullName evidence="4">DUF4136 domain-containing protein</fullName>
    </recommendedName>
</protein>
<feature type="signal peptide" evidence="1">
    <location>
        <begin position="1"/>
        <end position="20"/>
    </location>
</feature>
<dbReference type="KEGG" id="pgin:FRZ67_18100"/>
<evidence type="ECO:0000313" key="2">
    <source>
        <dbReference type="EMBL" id="QEC69132.1"/>
    </source>
</evidence>
<evidence type="ECO:0000313" key="3">
    <source>
        <dbReference type="Proteomes" id="UP000321533"/>
    </source>
</evidence>
<sequence length="208" mass="23731">MKKNCLLFLFIVIAAMSCKTTSITSSWKAVDLTPVTYKKILVIALSQPDNSLKENMEGHLVDDLKSHGVDAISAYQQYGPKAFDQLDEKAAIAKIQNTGVDAILTIVLLNKSKEHEYIRGRIIYTPYAMYYNRFWGYYNTIYSRVYSPGYYTTSTEYFWESNLYDATSKQLIYSVQTKSFNPDNSASLAHEYGRLIISNMIKETVIGE</sequence>
<keyword evidence="1" id="KW-0732">Signal</keyword>
<dbReference type="EMBL" id="CP042435">
    <property type="protein sequence ID" value="QEC69132.1"/>
    <property type="molecule type" value="Genomic_DNA"/>
</dbReference>
<dbReference type="OrthoDB" id="6077795at2"/>
<proteinExistence type="predicted"/>
<organism evidence="2 3">
    <name type="scientific">Panacibacter ginsenosidivorans</name>
    <dbReference type="NCBI Taxonomy" id="1813871"/>
    <lineage>
        <taxon>Bacteria</taxon>
        <taxon>Pseudomonadati</taxon>
        <taxon>Bacteroidota</taxon>
        <taxon>Chitinophagia</taxon>
        <taxon>Chitinophagales</taxon>
        <taxon>Chitinophagaceae</taxon>
        <taxon>Panacibacter</taxon>
    </lineage>
</organism>
<dbReference type="AlphaFoldDB" id="A0A5B8VCU7"/>
<feature type="chain" id="PRO_5022766271" description="DUF4136 domain-containing protein" evidence="1">
    <location>
        <begin position="21"/>
        <end position="208"/>
    </location>
</feature>
<evidence type="ECO:0000256" key="1">
    <source>
        <dbReference type="SAM" id="SignalP"/>
    </source>
</evidence>
<evidence type="ECO:0008006" key="4">
    <source>
        <dbReference type="Google" id="ProtNLM"/>
    </source>
</evidence>
<keyword evidence="3" id="KW-1185">Reference proteome</keyword>